<dbReference type="Proteomes" id="UP001381693">
    <property type="component" value="Unassembled WGS sequence"/>
</dbReference>
<keyword evidence="5" id="KW-1133">Transmembrane helix</keyword>
<dbReference type="PROSITE" id="PS50068">
    <property type="entry name" value="LDLRA_2"/>
    <property type="match status" value="2"/>
</dbReference>
<feature type="non-terminal residue" evidence="11">
    <location>
        <position position="1"/>
    </location>
</feature>
<dbReference type="Gene3D" id="4.10.400.10">
    <property type="entry name" value="Low-density Lipoprotein Receptor"/>
    <property type="match status" value="2"/>
</dbReference>
<evidence type="ECO:0000256" key="3">
    <source>
        <dbReference type="ARBA" id="ARBA00022729"/>
    </source>
</evidence>
<evidence type="ECO:0000313" key="12">
    <source>
        <dbReference type="Proteomes" id="UP001381693"/>
    </source>
</evidence>
<keyword evidence="2" id="KW-0812">Transmembrane</keyword>
<dbReference type="SUPFAM" id="SSF57424">
    <property type="entry name" value="LDL receptor-like module"/>
    <property type="match status" value="2"/>
</dbReference>
<dbReference type="PROSITE" id="PS01209">
    <property type="entry name" value="LDLRA_1"/>
    <property type="match status" value="2"/>
</dbReference>
<feature type="disulfide bond" evidence="10">
    <location>
        <begin position="9"/>
        <end position="27"/>
    </location>
</feature>
<accession>A0AAN8XQG8</accession>
<dbReference type="GO" id="GO:0043235">
    <property type="term" value="C:receptor complex"/>
    <property type="evidence" value="ECO:0007669"/>
    <property type="project" value="TreeGrafter"/>
</dbReference>
<dbReference type="FunFam" id="4.10.400.10:FF:000034">
    <property type="entry name" value="Low-density lipoprotein receptor-related protein 2"/>
    <property type="match status" value="2"/>
</dbReference>
<reference evidence="11 12" key="1">
    <citation type="submission" date="2023-11" db="EMBL/GenBank/DDBJ databases">
        <title>Halocaridina rubra genome assembly.</title>
        <authorList>
            <person name="Smith C."/>
        </authorList>
    </citation>
    <scope>NUCLEOTIDE SEQUENCE [LARGE SCALE GENOMIC DNA]</scope>
    <source>
        <strain evidence="11">EP-1</strain>
        <tissue evidence="11">Whole</tissue>
    </source>
</reference>
<proteinExistence type="predicted"/>
<evidence type="ECO:0000256" key="5">
    <source>
        <dbReference type="ARBA" id="ARBA00022989"/>
    </source>
</evidence>
<protein>
    <submittedName>
        <fullName evidence="11">Uncharacterized protein</fullName>
    </submittedName>
</protein>
<keyword evidence="3" id="KW-0732">Signal</keyword>
<dbReference type="GO" id="GO:0042562">
    <property type="term" value="F:hormone binding"/>
    <property type="evidence" value="ECO:0007669"/>
    <property type="project" value="TreeGrafter"/>
</dbReference>
<evidence type="ECO:0000256" key="1">
    <source>
        <dbReference type="ARBA" id="ARBA00004167"/>
    </source>
</evidence>
<evidence type="ECO:0000256" key="4">
    <source>
        <dbReference type="ARBA" id="ARBA00022737"/>
    </source>
</evidence>
<feature type="disulfide bond" evidence="10">
    <location>
        <begin position="59"/>
        <end position="77"/>
    </location>
</feature>
<keyword evidence="6" id="KW-0472">Membrane</keyword>
<evidence type="ECO:0000256" key="8">
    <source>
        <dbReference type="ARBA" id="ARBA00023170"/>
    </source>
</evidence>
<dbReference type="InterPro" id="IPR051221">
    <property type="entry name" value="LDLR-related"/>
</dbReference>
<dbReference type="InterPro" id="IPR002172">
    <property type="entry name" value="LDrepeatLR_classA_rpt"/>
</dbReference>
<evidence type="ECO:0000256" key="6">
    <source>
        <dbReference type="ARBA" id="ARBA00023136"/>
    </source>
</evidence>
<dbReference type="GO" id="GO:0006898">
    <property type="term" value="P:receptor-mediated endocytosis"/>
    <property type="evidence" value="ECO:0007669"/>
    <property type="project" value="TreeGrafter"/>
</dbReference>
<organism evidence="11 12">
    <name type="scientific">Halocaridina rubra</name>
    <name type="common">Hawaiian red shrimp</name>
    <dbReference type="NCBI Taxonomy" id="373956"/>
    <lineage>
        <taxon>Eukaryota</taxon>
        <taxon>Metazoa</taxon>
        <taxon>Ecdysozoa</taxon>
        <taxon>Arthropoda</taxon>
        <taxon>Crustacea</taxon>
        <taxon>Multicrustacea</taxon>
        <taxon>Malacostraca</taxon>
        <taxon>Eumalacostraca</taxon>
        <taxon>Eucarida</taxon>
        <taxon>Decapoda</taxon>
        <taxon>Pleocyemata</taxon>
        <taxon>Caridea</taxon>
        <taxon>Atyoidea</taxon>
        <taxon>Atyidae</taxon>
        <taxon>Halocaridina</taxon>
    </lineage>
</organism>
<evidence type="ECO:0000256" key="2">
    <source>
        <dbReference type="ARBA" id="ARBA00022692"/>
    </source>
</evidence>
<feature type="disulfide bond" evidence="10">
    <location>
        <begin position="2"/>
        <end position="14"/>
    </location>
</feature>
<name>A0AAN8XQG8_HALRR</name>
<feature type="disulfide bond" evidence="10">
    <location>
        <begin position="21"/>
        <end position="36"/>
    </location>
</feature>
<gene>
    <name evidence="11" type="ORF">SK128_028262</name>
</gene>
<sequence>SCSSSEFQCSDGECIPEHWVCDNYNDCIYGEDEINCDISTTDDSRSTLPPTCAPNQFQCWNGNCIQGSYLCDGYPDCSQGEDELDCAKT</sequence>
<keyword evidence="4" id="KW-0677">Repeat</keyword>
<evidence type="ECO:0000256" key="9">
    <source>
        <dbReference type="ARBA" id="ARBA00023180"/>
    </source>
</evidence>
<dbReference type="SMART" id="SM00192">
    <property type="entry name" value="LDLa"/>
    <property type="match status" value="2"/>
</dbReference>
<comment type="caution">
    <text evidence="11">The sequence shown here is derived from an EMBL/GenBank/DDBJ whole genome shotgun (WGS) entry which is preliminary data.</text>
</comment>
<dbReference type="InterPro" id="IPR036055">
    <property type="entry name" value="LDL_receptor-like_sf"/>
</dbReference>
<dbReference type="CDD" id="cd00112">
    <property type="entry name" value="LDLa"/>
    <property type="match status" value="2"/>
</dbReference>
<comment type="subcellular location">
    <subcellularLocation>
        <location evidence="1">Membrane</location>
        <topology evidence="1">Single-pass membrane protein</topology>
    </subcellularLocation>
</comment>
<feature type="disulfide bond" evidence="10">
    <location>
        <begin position="52"/>
        <end position="64"/>
    </location>
</feature>
<evidence type="ECO:0000313" key="11">
    <source>
        <dbReference type="EMBL" id="KAK7085893.1"/>
    </source>
</evidence>
<evidence type="ECO:0000256" key="10">
    <source>
        <dbReference type="PROSITE-ProRule" id="PRU00124"/>
    </source>
</evidence>
<feature type="non-terminal residue" evidence="11">
    <location>
        <position position="89"/>
    </location>
</feature>
<dbReference type="AlphaFoldDB" id="A0AAN8XQG8"/>
<keyword evidence="8" id="KW-0675">Receptor</keyword>
<dbReference type="PANTHER" id="PTHR22722:SF14">
    <property type="entry name" value="MEGALIN, ISOFORM A"/>
    <property type="match status" value="1"/>
</dbReference>
<dbReference type="PANTHER" id="PTHR22722">
    <property type="entry name" value="LOW-DENSITY LIPOPROTEIN RECEPTOR-RELATED PROTEIN 2-RELATED"/>
    <property type="match status" value="1"/>
</dbReference>
<evidence type="ECO:0000256" key="7">
    <source>
        <dbReference type="ARBA" id="ARBA00023157"/>
    </source>
</evidence>
<keyword evidence="9" id="KW-0325">Glycoprotein</keyword>
<keyword evidence="7 10" id="KW-1015">Disulfide bond</keyword>
<dbReference type="InterPro" id="IPR023415">
    <property type="entry name" value="LDLR_class-A_CS"/>
</dbReference>
<feature type="disulfide bond" evidence="10">
    <location>
        <begin position="71"/>
        <end position="86"/>
    </location>
</feature>
<dbReference type="Pfam" id="PF00057">
    <property type="entry name" value="Ldl_recept_a"/>
    <property type="match status" value="2"/>
</dbReference>
<dbReference type="PRINTS" id="PR00261">
    <property type="entry name" value="LDLRECEPTOR"/>
</dbReference>
<keyword evidence="12" id="KW-1185">Reference proteome</keyword>
<dbReference type="GO" id="GO:0016324">
    <property type="term" value="C:apical plasma membrane"/>
    <property type="evidence" value="ECO:0007669"/>
    <property type="project" value="TreeGrafter"/>
</dbReference>
<dbReference type="EMBL" id="JAXCGZ010000499">
    <property type="protein sequence ID" value="KAK7085893.1"/>
    <property type="molecule type" value="Genomic_DNA"/>
</dbReference>